<accession>A0ACC1MPJ5</accession>
<sequence>MTSGDGVVRRGHPIFAVHVGDYPEQLLVTGCKNGECPKCPILRTDLGAEMDGNRPLRDLGKVLDALATLDHDGPRAYTKACSEAGIKPLYHPFWEALPYTNIYHAITPDLLHQLYQGVVKHLVSWIREAYSTEELDARCARLPPNHSLRHFSKGISKLSRVTGSEHQDICRILLGLVIGLPLHGGASPVRLVRATRALLDFLYLAQYPAHTNQSLTLLEDALQAFHDNKSIFVDLGIREHFKLPKLHFFDHYRRCIELYGTTDNYDTQFSERLHIDFTKNAYRATNRKDELAQMTVWLERKEKIDRHAAYIAWHHRQPETAPGYSSSLLVSQPPRSQPSPAPTPTASGPQVATPTSIIRSSPSHAKARGGRPRAVVLPVARASR</sequence>
<organism evidence="1 2">
    <name type="scientific">Trametes sanguinea</name>
    <dbReference type="NCBI Taxonomy" id="158606"/>
    <lineage>
        <taxon>Eukaryota</taxon>
        <taxon>Fungi</taxon>
        <taxon>Dikarya</taxon>
        <taxon>Basidiomycota</taxon>
        <taxon>Agaricomycotina</taxon>
        <taxon>Agaricomycetes</taxon>
        <taxon>Polyporales</taxon>
        <taxon>Polyporaceae</taxon>
        <taxon>Trametes</taxon>
    </lineage>
</organism>
<proteinExistence type="predicted"/>
<gene>
    <name evidence="1" type="ORF">NUW54_g13126</name>
</gene>
<dbReference type="EMBL" id="JANSHE010005932">
    <property type="protein sequence ID" value="KAJ2968744.1"/>
    <property type="molecule type" value="Genomic_DNA"/>
</dbReference>
<protein>
    <submittedName>
        <fullName evidence="1">Uncharacterized protein</fullName>
    </submittedName>
</protein>
<name>A0ACC1MPJ5_9APHY</name>
<comment type="caution">
    <text evidence="1">The sequence shown here is derived from an EMBL/GenBank/DDBJ whole genome shotgun (WGS) entry which is preliminary data.</text>
</comment>
<evidence type="ECO:0000313" key="2">
    <source>
        <dbReference type="Proteomes" id="UP001144978"/>
    </source>
</evidence>
<dbReference type="Proteomes" id="UP001144978">
    <property type="component" value="Unassembled WGS sequence"/>
</dbReference>
<reference evidence="1" key="1">
    <citation type="submission" date="2022-08" db="EMBL/GenBank/DDBJ databases">
        <title>Genome Sequence of Pycnoporus sanguineus.</title>
        <authorList>
            <person name="Buettner E."/>
        </authorList>
    </citation>
    <scope>NUCLEOTIDE SEQUENCE</scope>
    <source>
        <strain evidence="1">CG-C14</strain>
    </source>
</reference>
<evidence type="ECO:0000313" key="1">
    <source>
        <dbReference type="EMBL" id="KAJ2968744.1"/>
    </source>
</evidence>
<keyword evidence="2" id="KW-1185">Reference proteome</keyword>